<reference evidence="1 2" key="1">
    <citation type="submission" date="2006-03" db="EMBL/GenBank/DDBJ databases">
        <title>Complete sequence of chromosome of Nitrobacter hamburgensis X14.</title>
        <authorList>
            <consortium name="US DOE Joint Genome Institute"/>
            <person name="Copeland A."/>
            <person name="Lucas S."/>
            <person name="Lapidus A."/>
            <person name="Barry K."/>
            <person name="Detter J.C."/>
            <person name="Glavina del Rio T."/>
            <person name="Hammon N."/>
            <person name="Israni S."/>
            <person name="Dalin E."/>
            <person name="Tice H."/>
            <person name="Pitluck S."/>
            <person name="Chain P."/>
            <person name="Malfatti S."/>
            <person name="Shin M."/>
            <person name="Vergez L."/>
            <person name="Schmutz J."/>
            <person name="Larimer F."/>
            <person name="Land M."/>
            <person name="Hauser L."/>
            <person name="Kyrpides N."/>
            <person name="Ivanova N."/>
            <person name="Ward B."/>
            <person name="Arp D."/>
            <person name="Klotz M."/>
            <person name="Stein L."/>
            <person name="O'Mullan G."/>
            <person name="Starkenburg S."/>
            <person name="Sayavedra L."/>
            <person name="Poret-Peterson A.T."/>
            <person name="Gentry M.E."/>
            <person name="Bruce D."/>
            <person name="Richardson P."/>
        </authorList>
    </citation>
    <scope>NUCLEOTIDE SEQUENCE [LARGE SCALE GENOMIC DNA]</scope>
    <source>
        <strain evidence="2">DSM 10229 / NCIMB 13809 / X14</strain>
    </source>
</reference>
<dbReference type="Pfam" id="PF21983">
    <property type="entry name" value="NikA-like"/>
    <property type="match status" value="1"/>
</dbReference>
<dbReference type="EMBL" id="CP000319">
    <property type="protein sequence ID" value="ABE61038.1"/>
    <property type="molecule type" value="Genomic_DNA"/>
</dbReference>
<protein>
    <submittedName>
        <fullName evidence="1">Uncharacterized protein</fullName>
    </submittedName>
</protein>
<dbReference type="Proteomes" id="UP000001953">
    <property type="component" value="Chromosome"/>
</dbReference>
<evidence type="ECO:0000313" key="1">
    <source>
        <dbReference type="EMBL" id="ABE61038.1"/>
    </source>
</evidence>
<dbReference type="STRING" id="323097.Nham_0137"/>
<proteinExistence type="predicted"/>
<gene>
    <name evidence="1" type="ordered locus">Nham_0137</name>
</gene>
<keyword evidence="2" id="KW-1185">Reference proteome</keyword>
<dbReference type="KEGG" id="nha:Nham_0137"/>
<dbReference type="OrthoDB" id="7867340at2"/>
<evidence type="ECO:0000313" key="2">
    <source>
        <dbReference type="Proteomes" id="UP000001953"/>
    </source>
</evidence>
<dbReference type="InterPro" id="IPR053842">
    <property type="entry name" value="NikA-like"/>
</dbReference>
<organism evidence="1 2">
    <name type="scientific">Nitrobacter hamburgensis (strain DSM 10229 / NCIMB 13809 / X14)</name>
    <dbReference type="NCBI Taxonomy" id="323097"/>
    <lineage>
        <taxon>Bacteria</taxon>
        <taxon>Pseudomonadati</taxon>
        <taxon>Pseudomonadota</taxon>
        <taxon>Alphaproteobacteria</taxon>
        <taxon>Hyphomicrobiales</taxon>
        <taxon>Nitrobacteraceae</taxon>
        <taxon>Nitrobacter</taxon>
    </lineage>
</organism>
<accession>Q1QRV9</accession>
<name>Q1QRV9_NITHX</name>
<dbReference type="RefSeq" id="WP_011508744.1">
    <property type="nucleotide sequence ID" value="NC_007964.1"/>
</dbReference>
<dbReference type="AlphaFoldDB" id="Q1QRV9"/>
<sequence length="120" mass="12567">MSGTEKRQKTTTTTLRLTPDERAAVVAAAAAQGLGPSSFARVVTLRAAGREAVPFRKQRDVLTAAVAPLLGEAGRIGSNVNQMARHAHIGGRVDPAALDALRIEVEALTRAVMALRETAA</sequence>
<dbReference type="HOGENOM" id="CLU_159106_0_0_5"/>
<dbReference type="eggNOG" id="ENOG5033GTA">
    <property type="taxonomic scope" value="Bacteria"/>
</dbReference>